<feature type="transmembrane region" description="Helical" evidence="13">
    <location>
        <begin position="153"/>
        <end position="174"/>
    </location>
</feature>
<gene>
    <name evidence="13" type="primary">zupT</name>
    <name evidence="14" type="ORF">C5O23_01475</name>
</gene>
<dbReference type="GO" id="GO:0046872">
    <property type="term" value="F:metal ion binding"/>
    <property type="evidence" value="ECO:0007669"/>
    <property type="project" value="UniProtKB-KW"/>
</dbReference>
<evidence type="ECO:0000256" key="13">
    <source>
        <dbReference type="HAMAP-Rule" id="MF_00548"/>
    </source>
</evidence>
<feature type="binding site" description="M1 metal binding site" evidence="13">
    <location>
        <position position="164"/>
    </location>
    <ligand>
        <name>Zn(2+)</name>
        <dbReference type="ChEBI" id="CHEBI:29105"/>
    </ligand>
</feature>
<evidence type="ECO:0000256" key="4">
    <source>
        <dbReference type="ARBA" id="ARBA00022475"/>
    </source>
</evidence>
<evidence type="ECO:0000256" key="7">
    <source>
        <dbReference type="ARBA" id="ARBA00022833"/>
    </source>
</evidence>
<dbReference type="NCBIfam" id="NF003243">
    <property type="entry name" value="PRK04201.1"/>
    <property type="match status" value="1"/>
</dbReference>
<keyword evidence="12 13" id="KW-0472">Membrane</keyword>
<keyword evidence="7 13" id="KW-0862">Zinc</keyword>
<feature type="binding site" description="M2 metal binding site" evidence="13">
    <location>
        <position position="197"/>
    </location>
    <ligand>
        <name>Fe(2+)</name>
        <dbReference type="ChEBI" id="CHEBI:29033"/>
    </ligand>
</feature>
<dbReference type="GO" id="GO:0005886">
    <property type="term" value="C:plasma membrane"/>
    <property type="evidence" value="ECO:0007669"/>
    <property type="project" value="UniProtKB-SubCell"/>
</dbReference>
<feature type="transmembrane region" description="Helical" evidence="13">
    <location>
        <begin position="6"/>
        <end position="31"/>
    </location>
</feature>
<feature type="binding site" description="M1 metal binding site" evidence="13">
    <location>
        <position position="168"/>
    </location>
    <ligand>
        <name>Zn(2+)</name>
        <dbReference type="ChEBI" id="CHEBI:29105"/>
    </ligand>
</feature>
<feature type="transmembrane region" description="Helical" evidence="13">
    <location>
        <begin position="38"/>
        <end position="55"/>
    </location>
</feature>
<protein>
    <recommendedName>
        <fullName evidence="13">Zinc transporter ZupT</fullName>
    </recommendedName>
</protein>
<feature type="transmembrane region" description="Helical" evidence="13">
    <location>
        <begin position="245"/>
        <end position="266"/>
    </location>
</feature>
<evidence type="ECO:0000256" key="6">
    <source>
        <dbReference type="ARBA" id="ARBA00022723"/>
    </source>
</evidence>
<comment type="caution">
    <text evidence="14">The sequence shown here is derived from an EMBL/GenBank/DDBJ whole genome shotgun (WGS) entry which is preliminary data.</text>
</comment>
<dbReference type="GO" id="GO:0005385">
    <property type="term" value="F:zinc ion transmembrane transporter activity"/>
    <property type="evidence" value="ECO:0007669"/>
    <property type="project" value="UniProtKB-UniRule"/>
</dbReference>
<feature type="transmembrane region" description="Helical" evidence="13">
    <location>
        <begin position="215"/>
        <end position="233"/>
    </location>
</feature>
<dbReference type="InterPro" id="IPR003689">
    <property type="entry name" value="ZIP"/>
</dbReference>
<keyword evidence="15" id="KW-1185">Reference proteome</keyword>
<reference evidence="15" key="1">
    <citation type="submission" date="2018-02" db="EMBL/GenBank/DDBJ databases">
        <authorList>
            <person name="Clavel T."/>
            <person name="Strowig T."/>
        </authorList>
    </citation>
    <scope>NUCLEOTIDE SEQUENCE [LARGE SCALE GENOMIC DNA]</scope>
    <source>
        <strain evidence="15">DSM 103720</strain>
    </source>
</reference>
<dbReference type="EMBL" id="PUEC01000002">
    <property type="protein sequence ID" value="PWB04256.1"/>
    <property type="molecule type" value="Genomic_DNA"/>
</dbReference>
<keyword evidence="10" id="KW-0408">Iron</keyword>
<evidence type="ECO:0000313" key="15">
    <source>
        <dbReference type="Proteomes" id="UP000244905"/>
    </source>
</evidence>
<evidence type="ECO:0000256" key="5">
    <source>
        <dbReference type="ARBA" id="ARBA00022692"/>
    </source>
</evidence>
<evidence type="ECO:0000256" key="1">
    <source>
        <dbReference type="ARBA" id="ARBA00004651"/>
    </source>
</evidence>
<feature type="transmembrane region" description="Helical" evidence="13">
    <location>
        <begin position="75"/>
        <end position="97"/>
    </location>
</feature>
<feature type="transmembrane region" description="Helical" evidence="13">
    <location>
        <begin position="126"/>
        <end position="147"/>
    </location>
</feature>
<evidence type="ECO:0000313" key="14">
    <source>
        <dbReference type="EMBL" id="PWB04256.1"/>
    </source>
</evidence>
<keyword evidence="9 13" id="KW-1133">Transmembrane helix</keyword>
<proteinExistence type="inferred from homology"/>
<keyword evidence="4 13" id="KW-1003">Cell membrane</keyword>
<comment type="catalytic activity">
    <reaction evidence="13">
        <text>Zn(2+)(in) = Zn(2+)(out)</text>
        <dbReference type="Rhea" id="RHEA:29351"/>
        <dbReference type="ChEBI" id="CHEBI:29105"/>
    </reaction>
</comment>
<evidence type="ECO:0000256" key="12">
    <source>
        <dbReference type="ARBA" id="ARBA00023136"/>
    </source>
</evidence>
<dbReference type="AlphaFoldDB" id="A0A2V1IPI1"/>
<dbReference type="InterPro" id="IPR023498">
    <property type="entry name" value="Zn_transptr_ZupT"/>
</dbReference>
<evidence type="ECO:0000256" key="11">
    <source>
        <dbReference type="ARBA" id="ARBA00023065"/>
    </source>
</evidence>
<dbReference type="PANTHER" id="PTHR11040:SF205">
    <property type="entry name" value="ZINC TRANSPORTER ZUPT"/>
    <property type="match status" value="1"/>
</dbReference>
<dbReference type="PANTHER" id="PTHR11040">
    <property type="entry name" value="ZINC/IRON TRANSPORTER"/>
    <property type="match status" value="1"/>
</dbReference>
<feature type="binding site" description="M2 metal binding site" evidence="13">
    <location>
        <position position="165"/>
    </location>
    <ligand>
        <name>Fe(2+)</name>
        <dbReference type="ChEBI" id="CHEBI:29033"/>
    </ligand>
</feature>
<comment type="similarity">
    <text evidence="2 13">Belongs to the ZIP transporter (TC 2.A.5) family. ZupT subfamily.</text>
</comment>
<dbReference type="Proteomes" id="UP000244905">
    <property type="component" value="Unassembled WGS sequence"/>
</dbReference>
<dbReference type="RefSeq" id="WP_107031180.1">
    <property type="nucleotide sequence ID" value="NZ_PUEC01000002.1"/>
</dbReference>
<dbReference type="GeneID" id="82525019"/>
<accession>A0A2V1IPI1</accession>
<evidence type="ECO:0000256" key="8">
    <source>
        <dbReference type="ARBA" id="ARBA00022906"/>
    </source>
</evidence>
<comment type="function">
    <text evidence="13">Mediates zinc uptake. May also transport other divalent cations.</text>
</comment>
<evidence type="ECO:0000256" key="10">
    <source>
        <dbReference type="ARBA" id="ARBA00023004"/>
    </source>
</evidence>
<feature type="binding site" description="M2 metal binding site" evidence="13">
    <location>
        <position position="168"/>
    </location>
    <ligand>
        <name>Fe(2+)</name>
        <dbReference type="ChEBI" id="CHEBI:29033"/>
    </ligand>
</feature>
<dbReference type="HAMAP" id="MF_00548">
    <property type="entry name" value="ZupT"/>
    <property type="match status" value="1"/>
</dbReference>
<comment type="subcellular location">
    <subcellularLocation>
        <location evidence="1 13">Cell membrane</location>
        <topology evidence="1 13">Multi-pass membrane protein</topology>
    </subcellularLocation>
</comment>
<keyword evidence="3 13" id="KW-0813">Transport</keyword>
<evidence type="ECO:0000256" key="2">
    <source>
        <dbReference type="ARBA" id="ARBA00009703"/>
    </source>
</evidence>
<evidence type="ECO:0000256" key="3">
    <source>
        <dbReference type="ARBA" id="ARBA00022448"/>
    </source>
</evidence>
<feature type="binding site" description="M1 metal binding site" evidence="13">
    <location>
        <position position="139"/>
    </location>
    <ligand>
        <name>Zn(2+)</name>
        <dbReference type="ChEBI" id="CHEBI:29105"/>
    </ligand>
</feature>
<keyword evidence="8 13" id="KW-0864">Zinc transport</keyword>
<keyword evidence="11 13" id="KW-0406">Ion transport</keyword>
<dbReference type="Pfam" id="PF02535">
    <property type="entry name" value="Zip"/>
    <property type="match status" value="1"/>
</dbReference>
<feature type="binding site" description="M2 metal binding site" evidence="13">
    <location>
        <position position="136"/>
    </location>
    <ligand>
        <name>Fe(2+)</name>
        <dbReference type="ChEBI" id="CHEBI:29033"/>
    </ligand>
</feature>
<feature type="transmembrane region" description="Helical" evidence="13">
    <location>
        <begin position="186"/>
        <end position="209"/>
    </location>
</feature>
<name>A0A2V1IPI1_9BACT</name>
<keyword evidence="5 13" id="KW-0812">Transmembrane</keyword>
<sequence length="267" mass="28148">MPDFSTILIALLLTLFAGLSTGIGAMISFFTRHTDTRLLAGALGLSAGVMIYISFMELMPEASEGLATVMSERTAAAAMLAAFFGGIGLIALIDWLVPADENPHEAHSMEELSDSGSHHKMKRTGIMLAMAIGIHNFPEGMATFISALDGLEMALPIVIAIAIHNIPEGIAVSVPIYHSTGNRRKAFFYSLLSGLAEPAGALVGMAFLLPFWSPVVNAVCLAVVAGIMVYIAFDELLPGAESFGHHHLSLIGVVVGMALMGITLVIL</sequence>
<feature type="binding site" description="M2 metal binding site" evidence="13">
    <location>
        <position position="139"/>
    </location>
    <ligand>
        <name>Fe(2+)</name>
        <dbReference type="ChEBI" id="CHEBI:29033"/>
    </ligand>
</feature>
<evidence type="ECO:0000256" key="9">
    <source>
        <dbReference type="ARBA" id="ARBA00022989"/>
    </source>
</evidence>
<keyword evidence="6" id="KW-0479">Metal-binding</keyword>
<organism evidence="14 15">
    <name type="scientific">Duncaniella muris</name>
    <dbReference type="NCBI Taxonomy" id="2094150"/>
    <lineage>
        <taxon>Bacteria</taxon>
        <taxon>Pseudomonadati</taxon>
        <taxon>Bacteroidota</taxon>
        <taxon>Bacteroidia</taxon>
        <taxon>Bacteroidales</taxon>
        <taxon>Muribaculaceae</taxon>
        <taxon>Duncaniella</taxon>
    </lineage>
</organism>